<dbReference type="Gene3D" id="4.10.60.10">
    <property type="entry name" value="Zinc finger, CCHC-type"/>
    <property type="match status" value="1"/>
</dbReference>
<feature type="region of interest" description="Disordered" evidence="3">
    <location>
        <begin position="1216"/>
        <end position="1235"/>
    </location>
</feature>
<evidence type="ECO:0000256" key="3">
    <source>
        <dbReference type="SAM" id="MobiDB-lite"/>
    </source>
</evidence>
<proteinExistence type="predicted"/>
<feature type="coiled-coil region" evidence="2">
    <location>
        <begin position="1441"/>
        <end position="1468"/>
    </location>
</feature>
<feature type="compositionally biased region" description="Low complexity" evidence="3">
    <location>
        <begin position="668"/>
        <end position="677"/>
    </location>
</feature>
<reference evidence="5" key="1">
    <citation type="journal article" date="2019" name="Sci. Rep.">
        <title>Draft genome of Tanacetum cinerariifolium, the natural source of mosquito coil.</title>
        <authorList>
            <person name="Yamashiro T."/>
            <person name="Shiraishi A."/>
            <person name="Satake H."/>
            <person name="Nakayama K."/>
        </authorList>
    </citation>
    <scope>NUCLEOTIDE SEQUENCE</scope>
</reference>
<dbReference type="SUPFAM" id="SSF57756">
    <property type="entry name" value="Retrovirus zinc finger-like domains"/>
    <property type="match status" value="1"/>
</dbReference>
<dbReference type="PANTHER" id="PTHR15503">
    <property type="entry name" value="LDOC1 RELATED"/>
    <property type="match status" value="1"/>
</dbReference>
<keyword evidence="1" id="KW-0862">Zinc</keyword>
<feature type="region of interest" description="Disordered" evidence="3">
    <location>
        <begin position="645"/>
        <end position="679"/>
    </location>
</feature>
<evidence type="ECO:0000313" key="5">
    <source>
        <dbReference type="EMBL" id="GEX89805.1"/>
    </source>
</evidence>
<dbReference type="PANTHER" id="PTHR15503:SF45">
    <property type="entry name" value="RNA-DIRECTED DNA POLYMERASE HOMOLOG"/>
    <property type="match status" value="1"/>
</dbReference>
<evidence type="ECO:0000256" key="2">
    <source>
        <dbReference type="SAM" id="Coils"/>
    </source>
</evidence>
<dbReference type="SMART" id="SM00343">
    <property type="entry name" value="ZnF_C2HC"/>
    <property type="match status" value="3"/>
</dbReference>
<feature type="domain" description="CCHC-type" evidence="4">
    <location>
        <begin position="880"/>
        <end position="896"/>
    </location>
</feature>
<dbReference type="CDD" id="cd00303">
    <property type="entry name" value="retropepsin_like"/>
    <property type="match status" value="2"/>
</dbReference>
<keyword evidence="2" id="KW-0175">Coiled coil</keyword>
<dbReference type="PROSITE" id="PS50158">
    <property type="entry name" value="ZF_CCHC"/>
    <property type="match status" value="3"/>
</dbReference>
<dbReference type="InterPro" id="IPR001878">
    <property type="entry name" value="Znf_CCHC"/>
</dbReference>
<dbReference type="GO" id="GO:0008270">
    <property type="term" value="F:zinc ion binding"/>
    <property type="evidence" value="ECO:0007669"/>
    <property type="project" value="UniProtKB-KW"/>
</dbReference>
<dbReference type="SUPFAM" id="SSF50630">
    <property type="entry name" value="Acid proteases"/>
    <property type="match status" value="2"/>
</dbReference>
<dbReference type="Pfam" id="PF08284">
    <property type="entry name" value="RVP_2"/>
    <property type="match status" value="2"/>
</dbReference>
<dbReference type="GO" id="GO:0003676">
    <property type="term" value="F:nucleic acid binding"/>
    <property type="evidence" value="ECO:0007669"/>
    <property type="project" value="InterPro"/>
</dbReference>
<dbReference type="InterPro" id="IPR032567">
    <property type="entry name" value="RTL1-rel"/>
</dbReference>
<dbReference type="Gene3D" id="2.40.70.10">
    <property type="entry name" value="Acid Proteases"/>
    <property type="match status" value="2"/>
</dbReference>
<accession>A0A699HAA0</accession>
<keyword evidence="1" id="KW-0479">Metal-binding</keyword>
<dbReference type="SUPFAM" id="SSF56672">
    <property type="entry name" value="DNA/RNA polymerases"/>
    <property type="match status" value="1"/>
</dbReference>
<gene>
    <name evidence="5" type="ORF">Tci_361780</name>
</gene>
<feature type="non-terminal residue" evidence="5">
    <location>
        <position position="1699"/>
    </location>
</feature>
<keyword evidence="1" id="KW-0863">Zinc-finger</keyword>
<feature type="compositionally biased region" description="Basic and acidic residues" evidence="3">
    <location>
        <begin position="1217"/>
        <end position="1235"/>
    </location>
</feature>
<dbReference type="InterPro" id="IPR043502">
    <property type="entry name" value="DNA/RNA_pol_sf"/>
</dbReference>
<name>A0A699HAA0_TANCI</name>
<feature type="domain" description="CCHC-type" evidence="4">
    <location>
        <begin position="950"/>
        <end position="965"/>
    </location>
</feature>
<feature type="domain" description="CCHC-type" evidence="4">
    <location>
        <begin position="372"/>
        <end position="385"/>
    </location>
</feature>
<protein>
    <recommendedName>
        <fullName evidence="4">CCHC-type domain-containing protein</fullName>
    </recommendedName>
</protein>
<dbReference type="Pfam" id="PF00098">
    <property type="entry name" value="zf-CCHC"/>
    <property type="match status" value="2"/>
</dbReference>
<evidence type="ECO:0000256" key="1">
    <source>
        <dbReference type="PROSITE-ProRule" id="PRU00047"/>
    </source>
</evidence>
<sequence>MSVLNSGIRENLSTTSVTLPIEDDHSPLLAYVVWIFVAYLTYPVIPPYLPPFGNEDTIFDPGIIINHFYSCEPVLSHRHGAFKKFNTHCSHLNEWRMIINEKNTPLLDVLLLLPKDSILQVLISSASIGNHEKSPDSFSHLGFEAFQPSTECPMIINGKNTPVSDNMTITRSGMTLEAIEELVNRLVEEAFAAYEATRAANALELKTKAKRVVTTIMEMGGMEMGTEGVVGLIRWFEKMETVFHISNCQVKYQVKYATCTLLSIALTRMESELWNLTAKNNDLSAYIKRFQELTMMCTKMVPEEEDQVERFIGGLLDNIQRNVIVVEPTRLQDAICIANNLIDQKLKGILILKTLVLTTQRALVENKRVPTCFECGRQGHYSNECLKLKNQNHGNKSGKKTKEARGKAYVLGGGEANLDSNVVTGTFLLNNHYASMIFDSGADRSFVSSTFSTLLDITPDTLDVSYAVKLADETISESNTILKGYTLGVLGHPFNIDLMPVELGSFDVIISMDWLTNHHVKKTKDKSEEKRLEDVETGQRELEARVLIAGGEGASLLEKVASLERSNPRIRGIVMMESVRADRDIRCEAFGYSSMMLCVHFRLVNITITRFGMTLEAIKELVNRRVEEAFAAYEATRVANALEAENQRQNGSENDNGNGRNGNGGNINGENVNGENRNGNERSCWVDKVVCEDGNSVPYQQLSSKISSQVCYLHLVEQCINLLNSHKRTVRTEAAFPVSWRELIELMAEVYCPINEIQRMESELWNLTVKRFIGGLLDNIQGNVIVVEPTRLQDVVCITNNLMDQKLKGYPVKNAENKRRFEVNQRDNRGQQPPCKRQNVGGQNVVRAYTAGNNEKIGYDGPLPYCSKCKLHHEGPCTMKCKKCNKVGHMARHCKNAVVVPTMVDLTIPIRSYDLDLAKTKMILGRILILKTLVLTTQRALVVNHRVLTCFECGRQGHYRNECPKLKNQNCGNKAGKRIEEARGKAYMLGGGEANLDSNVVMGTFLLNNHDASMIFDSGTDRSFVSSTFSTLLNITPDTLDVSYAVELANGRISETNTVLRGCTLGLLGHPFIIDLMPLELGSFDVIIGMDWLGNHHAVIVCDEKIIRICYEDEVLIVQGDGSDEGKKSKLSIISCTKTQKYIKRGAAPVAYAPYRLAPTELQELSSQVQELSDKGLREEYIPKTSFRTRYGQYEFQVIPFGLPNAPEETLSEGNEDALHLGPERPRVYSDLSPEEKERVDRIEVKGTMHEVQVQLVMGELRTELGMQIHVKQGRLSATTATAPTAQTMFMANLSSADLVYDEAGMSYDSDILSEVHDHDYYQDAVCEHHEYVKDNTMPVVQSNVCSVPNDAYMIILNDMHEQHAQHVSVTTHNNVIDKSLTVKLATYKEQVKLKHDEIEQENLLIANDKLIVDCLSKDVFYTATDYLLTVSRFFDMHEALNAAQKRIAKLEYENSNLQNKIQNDDHDVMVKHFSKLEVEHLNLQLKYQHLKESFENKKLVTSSDAPTFDLVFVIGQLKDHVQSRGNTIQELREKISRLTKKHSDADPIHDLKVLDSQNKELHTKINALHDLIEHWQAENEKVKRHYKELYDLIKITCAKTIDNTNSLLTEVANLKAQITENHKLNCVTMPVVKSKVLAPGMYIIDVELIIPCNKNNKEVYLDYLKHIKESVAILYEIGNGYHQKEKIQAKPNKTKHEM</sequence>
<dbReference type="EMBL" id="BKCJ010137522">
    <property type="protein sequence ID" value="GEX89805.1"/>
    <property type="molecule type" value="Genomic_DNA"/>
</dbReference>
<organism evidence="5">
    <name type="scientific">Tanacetum cinerariifolium</name>
    <name type="common">Dalmatian daisy</name>
    <name type="synonym">Chrysanthemum cinerariifolium</name>
    <dbReference type="NCBI Taxonomy" id="118510"/>
    <lineage>
        <taxon>Eukaryota</taxon>
        <taxon>Viridiplantae</taxon>
        <taxon>Streptophyta</taxon>
        <taxon>Embryophyta</taxon>
        <taxon>Tracheophyta</taxon>
        <taxon>Spermatophyta</taxon>
        <taxon>Magnoliopsida</taxon>
        <taxon>eudicotyledons</taxon>
        <taxon>Gunneridae</taxon>
        <taxon>Pentapetalae</taxon>
        <taxon>asterids</taxon>
        <taxon>campanulids</taxon>
        <taxon>Asterales</taxon>
        <taxon>Asteraceae</taxon>
        <taxon>Asteroideae</taxon>
        <taxon>Anthemideae</taxon>
        <taxon>Anthemidinae</taxon>
        <taxon>Tanacetum</taxon>
    </lineage>
</organism>
<evidence type="ECO:0000259" key="4">
    <source>
        <dbReference type="PROSITE" id="PS50158"/>
    </source>
</evidence>
<dbReference type="InterPro" id="IPR021109">
    <property type="entry name" value="Peptidase_aspartic_dom_sf"/>
</dbReference>
<dbReference type="InterPro" id="IPR005162">
    <property type="entry name" value="Retrotrans_gag_dom"/>
</dbReference>
<dbReference type="Pfam" id="PF03732">
    <property type="entry name" value="Retrotrans_gag"/>
    <property type="match status" value="1"/>
</dbReference>
<dbReference type="InterPro" id="IPR036875">
    <property type="entry name" value="Znf_CCHC_sf"/>
</dbReference>
<comment type="caution">
    <text evidence="5">The sequence shown here is derived from an EMBL/GenBank/DDBJ whole genome shotgun (WGS) entry which is preliminary data.</text>
</comment>